<dbReference type="RefSeq" id="WP_245265146.1">
    <property type="nucleotide sequence ID" value="NZ_JACIDC010000001.1"/>
</dbReference>
<keyword evidence="1" id="KW-0812">Transmembrane</keyword>
<dbReference type="EMBL" id="JACIDC010000001">
    <property type="protein sequence ID" value="MBB4038557.1"/>
    <property type="molecule type" value="Genomic_DNA"/>
</dbReference>
<feature type="transmembrane region" description="Helical" evidence="1">
    <location>
        <begin position="12"/>
        <end position="34"/>
    </location>
</feature>
<feature type="transmembrane region" description="Helical" evidence="1">
    <location>
        <begin position="54"/>
        <end position="71"/>
    </location>
</feature>
<keyword evidence="1" id="KW-1133">Transmembrane helix</keyword>
<proteinExistence type="predicted"/>
<comment type="caution">
    <text evidence="2">The sequence shown here is derived from an EMBL/GenBank/DDBJ whole genome shotgun (WGS) entry which is preliminary data.</text>
</comment>
<feature type="transmembrane region" description="Helical" evidence="1">
    <location>
        <begin position="128"/>
        <end position="148"/>
    </location>
</feature>
<gene>
    <name evidence="2" type="ORF">GGR34_000186</name>
</gene>
<name>A0A7W6IBU8_9HYPH</name>
<dbReference type="Proteomes" id="UP000519439">
    <property type="component" value="Unassembled WGS sequence"/>
</dbReference>
<reference evidence="2 3" key="1">
    <citation type="submission" date="2020-08" db="EMBL/GenBank/DDBJ databases">
        <title>Genomic Encyclopedia of Type Strains, Phase IV (KMG-IV): sequencing the most valuable type-strain genomes for metagenomic binning, comparative biology and taxonomic classification.</title>
        <authorList>
            <person name="Goeker M."/>
        </authorList>
    </citation>
    <scope>NUCLEOTIDE SEQUENCE [LARGE SCALE GENOMIC DNA]</scope>
    <source>
        <strain evidence="2 3">DSM 15743</strain>
    </source>
</reference>
<organism evidence="2 3">
    <name type="scientific">Microvirga flocculans</name>
    <dbReference type="NCBI Taxonomy" id="217168"/>
    <lineage>
        <taxon>Bacteria</taxon>
        <taxon>Pseudomonadati</taxon>
        <taxon>Pseudomonadota</taxon>
        <taxon>Alphaproteobacteria</taxon>
        <taxon>Hyphomicrobiales</taxon>
        <taxon>Methylobacteriaceae</taxon>
        <taxon>Microvirga</taxon>
    </lineage>
</organism>
<feature type="transmembrane region" description="Helical" evidence="1">
    <location>
        <begin position="102"/>
        <end position="122"/>
    </location>
</feature>
<evidence type="ECO:0000313" key="3">
    <source>
        <dbReference type="Proteomes" id="UP000519439"/>
    </source>
</evidence>
<accession>A0A7W6IBU8</accession>
<keyword evidence="1" id="KW-0472">Membrane</keyword>
<evidence type="ECO:0000313" key="2">
    <source>
        <dbReference type="EMBL" id="MBB4038557.1"/>
    </source>
</evidence>
<protein>
    <submittedName>
        <fullName evidence="2">Uncharacterized protein</fullName>
    </submittedName>
</protein>
<evidence type="ECO:0000256" key="1">
    <source>
        <dbReference type="SAM" id="Phobius"/>
    </source>
</evidence>
<keyword evidence="3" id="KW-1185">Reference proteome</keyword>
<dbReference type="AlphaFoldDB" id="A0A7W6IBU8"/>
<sequence>MMADTVTANQLLLARFVVIVAGVLVGLGLFWYGFSTEVLSRIGRNILERPGGPMTFRFILQPTMAAIAAFYDGMKDARLNRSPYLWALLTDRNGSTGRLREGVIATARIILLGLVMDGIYQAVVLDAFFPAETVLVSILLAFLPYVLLRGPFCRLARWWARRRSTGPVS</sequence>